<feature type="non-terminal residue" evidence="2">
    <location>
        <position position="1"/>
    </location>
</feature>
<dbReference type="InterPro" id="IPR038717">
    <property type="entry name" value="Tc1-like_DDE_dom"/>
</dbReference>
<evidence type="ECO:0000313" key="2">
    <source>
        <dbReference type="EMBL" id="KAE9398821.1"/>
    </source>
</evidence>
<dbReference type="EMBL" id="ML769477">
    <property type="protein sequence ID" value="KAE9398821.1"/>
    <property type="molecule type" value="Genomic_DNA"/>
</dbReference>
<dbReference type="InterPro" id="IPR036397">
    <property type="entry name" value="RNaseH_sf"/>
</dbReference>
<accession>A0A6A4HMI7</accession>
<evidence type="ECO:0000259" key="1">
    <source>
        <dbReference type="Pfam" id="PF13358"/>
    </source>
</evidence>
<dbReference type="Proteomes" id="UP000799118">
    <property type="component" value="Unassembled WGS sequence"/>
</dbReference>
<organism evidence="2 3">
    <name type="scientific">Gymnopus androsaceus JB14</name>
    <dbReference type="NCBI Taxonomy" id="1447944"/>
    <lineage>
        <taxon>Eukaryota</taxon>
        <taxon>Fungi</taxon>
        <taxon>Dikarya</taxon>
        <taxon>Basidiomycota</taxon>
        <taxon>Agaricomycotina</taxon>
        <taxon>Agaricomycetes</taxon>
        <taxon>Agaricomycetidae</taxon>
        <taxon>Agaricales</taxon>
        <taxon>Marasmiineae</taxon>
        <taxon>Omphalotaceae</taxon>
        <taxon>Gymnopus</taxon>
    </lineage>
</organism>
<dbReference type="Gene3D" id="3.30.420.10">
    <property type="entry name" value="Ribonuclease H-like superfamily/Ribonuclease H"/>
    <property type="match status" value="1"/>
</dbReference>
<proteinExistence type="predicted"/>
<reference evidence="2" key="1">
    <citation type="journal article" date="2019" name="Environ. Microbiol.">
        <title>Fungal ecological strategies reflected in gene transcription - a case study of two litter decomposers.</title>
        <authorList>
            <person name="Barbi F."/>
            <person name="Kohler A."/>
            <person name="Barry K."/>
            <person name="Baskaran P."/>
            <person name="Daum C."/>
            <person name="Fauchery L."/>
            <person name="Ihrmark K."/>
            <person name="Kuo A."/>
            <person name="LaButti K."/>
            <person name="Lipzen A."/>
            <person name="Morin E."/>
            <person name="Grigoriev I.V."/>
            <person name="Henrissat B."/>
            <person name="Lindahl B."/>
            <person name="Martin F."/>
        </authorList>
    </citation>
    <scope>NUCLEOTIDE SEQUENCE</scope>
    <source>
        <strain evidence="2">JB14</strain>
    </source>
</reference>
<protein>
    <recommendedName>
        <fullName evidence="1">Tc1-like transposase DDE domain-containing protein</fullName>
    </recommendedName>
</protein>
<dbReference type="GO" id="GO:0003676">
    <property type="term" value="F:nucleic acid binding"/>
    <property type="evidence" value="ECO:0007669"/>
    <property type="project" value="InterPro"/>
</dbReference>
<dbReference type="AlphaFoldDB" id="A0A6A4HMI7"/>
<gene>
    <name evidence="2" type="ORF">BT96DRAFT_821456</name>
</gene>
<dbReference type="OrthoDB" id="3226274at2759"/>
<evidence type="ECO:0000313" key="3">
    <source>
        <dbReference type="Proteomes" id="UP000799118"/>
    </source>
</evidence>
<dbReference type="Pfam" id="PF13358">
    <property type="entry name" value="DDE_3"/>
    <property type="match status" value="1"/>
</dbReference>
<sequence>GSGKVNVWGCITPNGIGWLYCINGNMNSLQYIHILESASAKPGYYELPKLYCLLTGYTKNKWIFQQDNDSKHNSHVMKNLLEFGISCIYVPMWPPSLPDLSPIENAWDYLEKQVKKQQQQPKNTDELWAALEEEWNWPSFSKYVKRLYESVPACMEKLLEAGGLWTKY</sequence>
<keyword evidence="3" id="KW-1185">Reference proteome</keyword>
<feature type="domain" description="Tc1-like transposase DDE" evidence="1">
    <location>
        <begin position="3"/>
        <end position="127"/>
    </location>
</feature>
<name>A0A6A4HMI7_9AGAR</name>